<feature type="compositionally biased region" description="Polar residues" evidence="1">
    <location>
        <begin position="233"/>
        <end position="242"/>
    </location>
</feature>
<evidence type="ECO:0000256" key="1">
    <source>
        <dbReference type="SAM" id="MobiDB-lite"/>
    </source>
</evidence>
<sequence length="413" mass="46884">MNLNREQLATVKSYSDIGKSAFSQLKQQNENDEFDGDETENSANKFAPAAKRCLELVLEVQGSEIIAIEKENLPVLNRGIEKVMRLMLIPPMKMSKNVLLLKKRNVKFLTDGDGGNASTERLEESSKTFSKKQVESAIVVLDDSDDFDDDGDFDEAISQIDKSNSKTNEDEFDDDDDFLEIVASSSSKPIKKSTASTIQPEDDFDDDDFDDIDYDAMALDQQREQERLERVTSAATKASTPEPTDITDLDFANPFDSSDDDDCVVIEDNEPLVENDFKNVRISQERVPEGFEDTRFLIEADILPNTFQIIGCIRALTSKIEQNKQGEFNVNATIADCSGTLPARLSHNAFEYMFQMTIPTSPMKSWNKQSRDVFKEKGQFAQKRIYDFFGHIFLRKLKNSEPSYEIYRFVEIV</sequence>
<keyword evidence="5" id="KW-1185">Reference proteome</keyword>
<dbReference type="InterPro" id="IPR013894">
    <property type="entry name" value="RMI1_OB"/>
</dbReference>
<dbReference type="Pfam" id="PF08585">
    <property type="entry name" value="RMI1_N_C"/>
    <property type="match status" value="1"/>
</dbReference>
<dbReference type="InterPro" id="IPR032199">
    <property type="entry name" value="RMI1_C"/>
</dbReference>
<evidence type="ECO:0000259" key="3">
    <source>
        <dbReference type="Pfam" id="PF16099"/>
    </source>
</evidence>
<proteinExistence type="predicted"/>
<evidence type="ECO:0000259" key="2">
    <source>
        <dbReference type="Pfam" id="PF08585"/>
    </source>
</evidence>
<gene>
    <name evidence="4" type="ORF">OKIOD_LOCUS16691</name>
</gene>
<accession>A0ABN7TB70</accession>
<evidence type="ECO:0000313" key="5">
    <source>
        <dbReference type="Proteomes" id="UP001158576"/>
    </source>
</evidence>
<dbReference type="Pfam" id="PF16099">
    <property type="entry name" value="RMI1_C"/>
    <property type="match status" value="1"/>
</dbReference>
<dbReference type="EMBL" id="OU015567">
    <property type="protein sequence ID" value="CAG5113836.1"/>
    <property type="molecule type" value="Genomic_DNA"/>
</dbReference>
<dbReference type="Gene3D" id="2.40.50.770">
    <property type="entry name" value="RecQ-mediated genome instability protein Rmi1, C-terminal domain"/>
    <property type="match status" value="1"/>
</dbReference>
<protein>
    <submittedName>
        <fullName evidence="4">Oidioi.mRNA.OKI2018_I69.chr2.g7926.t1.cds</fullName>
    </submittedName>
</protein>
<evidence type="ECO:0000313" key="4">
    <source>
        <dbReference type="EMBL" id="CAG5113836.1"/>
    </source>
</evidence>
<organism evidence="4 5">
    <name type="scientific">Oikopleura dioica</name>
    <name type="common">Tunicate</name>
    <dbReference type="NCBI Taxonomy" id="34765"/>
    <lineage>
        <taxon>Eukaryota</taxon>
        <taxon>Metazoa</taxon>
        <taxon>Chordata</taxon>
        <taxon>Tunicata</taxon>
        <taxon>Appendicularia</taxon>
        <taxon>Copelata</taxon>
        <taxon>Oikopleuridae</taxon>
        <taxon>Oikopleura</taxon>
    </lineage>
</organism>
<feature type="domain" description="RecQ mediated genome instability protein 1 OB-fold" evidence="2">
    <location>
        <begin position="4"/>
        <end position="109"/>
    </location>
</feature>
<feature type="region of interest" description="Disordered" evidence="1">
    <location>
        <begin position="232"/>
        <end position="253"/>
    </location>
</feature>
<name>A0ABN7TB70_OIKDI</name>
<dbReference type="InterPro" id="IPR042470">
    <property type="entry name" value="RMI1_N_C_sf"/>
</dbReference>
<dbReference type="Proteomes" id="UP001158576">
    <property type="component" value="Chromosome 2"/>
</dbReference>
<feature type="domain" description="RecQ-mediated genome instability protein 1 C-terminal OB-fold" evidence="3">
    <location>
        <begin position="304"/>
        <end position="390"/>
    </location>
</feature>
<reference evidence="4 5" key="1">
    <citation type="submission" date="2021-04" db="EMBL/GenBank/DDBJ databases">
        <authorList>
            <person name="Bliznina A."/>
        </authorList>
    </citation>
    <scope>NUCLEOTIDE SEQUENCE [LARGE SCALE GENOMIC DNA]</scope>
</reference>